<dbReference type="RefSeq" id="WP_206724827.1">
    <property type="nucleotide sequence ID" value="NZ_CP071090.1"/>
</dbReference>
<sequence>MSSTIRWALWGTLVTLHVLATVRPPEAIGFAVGGAVYAPLMVLEAVGLPVYGRHDSGGWAHPSWLGWALVAVLWAAVWWGVAWLVSRLLPQPEMLRSR</sequence>
<feature type="transmembrane region" description="Helical" evidence="1">
    <location>
        <begin position="30"/>
        <end position="52"/>
    </location>
</feature>
<organism evidence="2 3">
    <name type="scientific">Pyxidicoccus parkwayensis</name>
    <dbReference type="NCBI Taxonomy" id="2813578"/>
    <lineage>
        <taxon>Bacteria</taxon>
        <taxon>Pseudomonadati</taxon>
        <taxon>Myxococcota</taxon>
        <taxon>Myxococcia</taxon>
        <taxon>Myxococcales</taxon>
        <taxon>Cystobacterineae</taxon>
        <taxon>Myxococcaceae</taxon>
        <taxon>Pyxidicoccus</taxon>
    </lineage>
</organism>
<evidence type="ECO:0000313" key="3">
    <source>
        <dbReference type="Proteomes" id="UP000662747"/>
    </source>
</evidence>
<dbReference type="Proteomes" id="UP000662747">
    <property type="component" value="Chromosome"/>
</dbReference>
<protein>
    <submittedName>
        <fullName evidence="2">Uncharacterized protein</fullName>
    </submittedName>
</protein>
<dbReference type="EMBL" id="CP071090">
    <property type="protein sequence ID" value="QSQ23252.1"/>
    <property type="molecule type" value="Genomic_DNA"/>
</dbReference>
<feature type="transmembrane region" description="Helical" evidence="1">
    <location>
        <begin position="64"/>
        <end position="85"/>
    </location>
</feature>
<evidence type="ECO:0000256" key="1">
    <source>
        <dbReference type="SAM" id="Phobius"/>
    </source>
</evidence>
<gene>
    <name evidence="2" type="ORF">JY651_50665</name>
</gene>
<proteinExistence type="predicted"/>
<accession>A0ABX7NWE8</accession>
<keyword evidence="3" id="KW-1185">Reference proteome</keyword>
<name>A0ABX7NWE8_9BACT</name>
<reference evidence="2 3" key="1">
    <citation type="submission" date="2021-02" db="EMBL/GenBank/DDBJ databases">
        <title>De Novo genome assembly of isolated myxobacteria.</title>
        <authorList>
            <person name="Stevens D.C."/>
        </authorList>
    </citation>
    <scope>NUCLEOTIDE SEQUENCE [LARGE SCALE GENOMIC DNA]</scope>
    <source>
        <strain evidence="3">SCPEA02</strain>
    </source>
</reference>
<keyword evidence="1" id="KW-1133">Transmembrane helix</keyword>
<evidence type="ECO:0000313" key="2">
    <source>
        <dbReference type="EMBL" id="QSQ23252.1"/>
    </source>
</evidence>
<keyword evidence="1" id="KW-0472">Membrane</keyword>
<keyword evidence="1" id="KW-0812">Transmembrane</keyword>